<evidence type="ECO:0000256" key="1">
    <source>
        <dbReference type="SAM" id="MobiDB-lite"/>
    </source>
</evidence>
<reference evidence="2" key="2">
    <citation type="submission" date="2021-09" db="EMBL/GenBank/DDBJ databases">
        <authorList>
            <person name="Jia N."/>
            <person name="Wang J."/>
            <person name="Shi W."/>
            <person name="Du L."/>
            <person name="Sun Y."/>
            <person name="Zhan W."/>
            <person name="Jiang J."/>
            <person name="Wang Q."/>
            <person name="Zhang B."/>
            <person name="Ji P."/>
            <person name="Sakyi L.B."/>
            <person name="Cui X."/>
            <person name="Yuan T."/>
            <person name="Jiang B."/>
            <person name="Yang W."/>
            <person name="Lam T.T.-Y."/>
            <person name="Chang Q."/>
            <person name="Ding S."/>
            <person name="Wang X."/>
            <person name="Zhu J."/>
            <person name="Ruan X."/>
            <person name="Zhao L."/>
            <person name="Wei J."/>
            <person name="Que T."/>
            <person name="Du C."/>
            <person name="Cheng J."/>
            <person name="Dai P."/>
            <person name="Han X."/>
            <person name="Huang E."/>
            <person name="Gao Y."/>
            <person name="Liu J."/>
            <person name="Shao H."/>
            <person name="Ye R."/>
            <person name="Li L."/>
            <person name="Wei W."/>
            <person name="Wang X."/>
            <person name="Wang C."/>
            <person name="Huo Q."/>
            <person name="Li W."/>
            <person name="Guo W."/>
            <person name="Chen H."/>
            <person name="Chen S."/>
            <person name="Zhou L."/>
            <person name="Zhou L."/>
            <person name="Ni X."/>
            <person name="Tian J."/>
            <person name="Zhou Y."/>
            <person name="Sheng Y."/>
            <person name="Liu T."/>
            <person name="Pan Y."/>
            <person name="Xia L."/>
            <person name="Li J."/>
            <person name="Zhao F."/>
            <person name="Cao W."/>
        </authorList>
    </citation>
    <scope>NUCLEOTIDE SEQUENCE</scope>
    <source>
        <strain evidence="2">Rmic-2018</strain>
        <tissue evidence="2">Larvae</tissue>
    </source>
</reference>
<feature type="compositionally biased region" description="Basic and acidic residues" evidence="1">
    <location>
        <begin position="149"/>
        <end position="159"/>
    </location>
</feature>
<evidence type="ECO:0000313" key="2">
    <source>
        <dbReference type="EMBL" id="KAH8028488.1"/>
    </source>
</evidence>
<feature type="compositionally biased region" description="Pro residues" evidence="1">
    <location>
        <begin position="71"/>
        <end position="81"/>
    </location>
</feature>
<feature type="compositionally biased region" description="Polar residues" evidence="1">
    <location>
        <begin position="440"/>
        <end position="449"/>
    </location>
</feature>
<comment type="caution">
    <text evidence="2">The sequence shown here is derived from an EMBL/GenBank/DDBJ whole genome shotgun (WGS) entry which is preliminary data.</text>
</comment>
<name>A0A9J6E380_RHIMP</name>
<feature type="region of interest" description="Disordered" evidence="1">
    <location>
        <begin position="17"/>
        <end position="199"/>
    </location>
</feature>
<dbReference type="EMBL" id="JABSTU010000006">
    <property type="protein sequence ID" value="KAH8028488.1"/>
    <property type="molecule type" value="Genomic_DNA"/>
</dbReference>
<accession>A0A9J6E380</accession>
<feature type="compositionally biased region" description="Basic and acidic residues" evidence="1">
    <location>
        <begin position="166"/>
        <end position="184"/>
    </location>
</feature>
<organism evidence="2 3">
    <name type="scientific">Rhipicephalus microplus</name>
    <name type="common">Cattle tick</name>
    <name type="synonym">Boophilus microplus</name>
    <dbReference type="NCBI Taxonomy" id="6941"/>
    <lineage>
        <taxon>Eukaryota</taxon>
        <taxon>Metazoa</taxon>
        <taxon>Ecdysozoa</taxon>
        <taxon>Arthropoda</taxon>
        <taxon>Chelicerata</taxon>
        <taxon>Arachnida</taxon>
        <taxon>Acari</taxon>
        <taxon>Parasitiformes</taxon>
        <taxon>Ixodida</taxon>
        <taxon>Ixodoidea</taxon>
        <taxon>Ixodidae</taxon>
        <taxon>Rhipicephalinae</taxon>
        <taxon>Rhipicephalus</taxon>
        <taxon>Boophilus</taxon>
    </lineage>
</organism>
<feature type="compositionally biased region" description="Basic and acidic residues" evidence="1">
    <location>
        <begin position="427"/>
        <end position="437"/>
    </location>
</feature>
<feature type="region of interest" description="Disordered" evidence="1">
    <location>
        <begin position="389"/>
        <end position="673"/>
    </location>
</feature>
<proteinExistence type="predicted"/>
<dbReference type="VEuPathDB" id="VectorBase:LOC119168484"/>
<feature type="compositionally biased region" description="Low complexity" evidence="1">
    <location>
        <begin position="660"/>
        <end position="673"/>
    </location>
</feature>
<dbReference type="AlphaFoldDB" id="A0A9J6E380"/>
<protein>
    <submittedName>
        <fullName evidence="2">Uncharacterized protein</fullName>
    </submittedName>
</protein>
<feature type="compositionally biased region" description="Low complexity" evidence="1">
    <location>
        <begin position="391"/>
        <end position="401"/>
    </location>
</feature>
<reference evidence="2" key="1">
    <citation type="journal article" date="2020" name="Cell">
        <title>Large-Scale Comparative Analyses of Tick Genomes Elucidate Their Genetic Diversity and Vector Capacities.</title>
        <authorList>
            <consortium name="Tick Genome and Microbiome Consortium (TIGMIC)"/>
            <person name="Jia N."/>
            <person name="Wang J."/>
            <person name="Shi W."/>
            <person name="Du L."/>
            <person name="Sun Y."/>
            <person name="Zhan W."/>
            <person name="Jiang J.F."/>
            <person name="Wang Q."/>
            <person name="Zhang B."/>
            <person name="Ji P."/>
            <person name="Bell-Sakyi L."/>
            <person name="Cui X.M."/>
            <person name="Yuan T.T."/>
            <person name="Jiang B.G."/>
            <person name="Yang W.F."/>
            <person name="Lam T.T."/>
            <person name="Chang Q.C."/>
            <person name="Ding S.J."/>
            <person name="Wang X.J."/>
            <person name="Zhu J.G."/>
            <person name="Ruan X.D."/>
            <person name="Zhao L."/>
            <person name="Wei J.T."/>
            <person name="Ye R.Z."/>
            <person name="Que T.C."/>
            <person name="Du C.H."/>
            <person name="Zhou Y.H."/>
            <person name="Cheng J.X."/>
            <person name="Dai P.F."/>
            <person name="Guo W.B."/>
            <person name="Han X.H."/>
            <person name="Huang E.J."/>
            <person name="Li L.F."/>
            <person name="Wei W."/>
            <person name="Gao Y.C."/>
            <person name="Liu J.Z."/>
            <person name="Shao H.Z."/>
            <person name="Wang X."/>
            <person name="Wang C.C."/>
            <person name="Yang T.C."/>
            <person name="Huo Q.B."/>
            <person name="Li W."/>
            <person name="Chen H.Y."/>
            <person name="Chen S.E."/>
            <person name="Zhou L.G."/>
            <person name="Ni X.B."/>
            <person name="Tian J.H."/>
            <person name="Sheng Y."/>
            <person name="Liu T."/>
            <person name="Pan Y.S."/>
            <person name="Xia L.Y."/>
            <person name="Li J."/>
            <person name="Zhao F."/>
            <person name="Cao W.C."/>
        </authorList>
    </citation>
    <scope>NUCLEOTIDE SEQUENCE</scope>
    <source>
        <strain evidence="2">Rmic-2018</strain>
    </source>
</reference>
<feature type="region of interest" description="Disordered" evidence="1">
    <location>
        <begin position="253"/>
        <end position="280"/>
    </location>
</feature>
<feature type="compositionally biased region" description="Polar residues" evidence="1">
    <location>
        <begin position="551"/>
        <end position="577"/>
    </location>
</feature>
<gene>
    <name evidence="2" type="ORF">HPB51_017448</name>
</gene>
<dbReference type="Proteomes" id="UP000821866">
    <property type="component" value="Chromosome 4"/>
</dbReference>
<evidence type="ECO:0000313" key="3">
    <source>
        <dbReference type="Proteomes" id="UP000821866"/>
    </source>
</evidence>
<keyword evidence="3" id="KW-1185">Reference proteome</keyword>
<feature type="region of interest" description="Disordered" evidence="1">
    <location>
        <begin position="806"/>
        <end position="831"/>
    </location>
</feature>
<sequence>MPHSKEVLAYTELLEYPKRGSKIKALSGKKPSPPTSRRTSLAQTIGPAKRETTPPQPQSRIPDHPVASKPAGPPPRPPPPTSRGQKIVSLRPYVASFQGADKGGEEADTTPDLPPASALTVSMKPPPDDSHGFIRPFYMTVQGNLDEQQPAHERPKKAPVEPPRQLVERPPENPLVKRIEKLPEKPPVPETRTASGVRRRLPLKLRPFRGAVHDTNETTSRAKPLITEKKVAPPVARTAAGAPATRSFAMNVKSASGGLGPRRVSATRVRATSRGPAKTAPIHIHDSSINITRNLSDTSKLATPSKPFPPVPPGTRIISMSSGPENFRETMLWDFSPTPPMKVPQLHSKRVSITPTETPKIGTIVASKSLPKDTPEVTKPAGVKLYQAKGSTTTTTPTLSTVAPPVKTQAEPAKIGTKTTPAPEQGKAGKEQQKAADNKTAISAPSTARASKDTVAVPVRPPTRTEVSPKKDEKQASAPQRGKPSEEAVTEKVPSVTSAAKASKETTLPPAKRAGHAEANTAKAGRPTSTSSTRKDSKEAAAPVKTAVHATASTAKTEEPLSTSTVAQKTPSTSSAATKDALKPAVHVAPNSSTAEKAASEVHSAKSSAPAITGSVVPPSILKDASATVLKSQQQPEHSAAKDIDKPLFASSSAKHPQEAVPKPATTTATPDHTTAATGAITAASVVPAPAATTAATSEKSQLESSANMPLSEVVLAHAKVEPPKPATAATPAKAPLVKSILHKPPSQEIVPRRHSVVTIAPQTTPQEHDNAIRDAKIASNVKPSDRKRRPSSSQIAIRAVVRTTTQGESKALVPRPAATPAKRLSADAETGMKLEVKPAPETKAPLSAQPPIPCRPYKACIQGTGTNELPKEPQRRCIHFVFLIRRLLFRYT</sequence>